<evidence type="ECO:0000313" key="5">
    <source>
        <dbReference type="EMBL" id="CAG5072996.1"/>
    </source>
</evidence>
<dbReference type="SUPFAM" id="SSF52172">
    <property type="entry name" value="CheY-like"/>
    <property type="match status" value="1"/>
</dbReference>
<evidence type="ECO:0000256" key="1">
    <source>
        <dbReference type="ARBA" id="ARBA00022553"/>
    </source>
</evidence>
<dbReference type="InterPro" id="IPR050595">
    <property type="entry name" value="Bact_response_regulator"/>
</dbReference>
<comment type="caution">
    <text evidence="5">The sequence shown here is derived from an EMBL/GenBank/DDBJ whole genome shotgun (WGS) entry which is preliminary data.</text>
</comment>
<dbReference type="InterPro" id="IPR011006">
    <property type="entry name" value="CheY-like_superfamily"/>
</dbReference>
<keyword evidence="2" id="KW-0902">Two-component regulatory system</keyword>
<dbReference type="EMBL" id="CAJRAU010000007">
    <property type="protein sequence ID" value="CAG5072996.1"/>
    <property type="molecule type" value="Genomic_DNA"/>
</dbReference>
<dbReference type="PANTHER" id="PTHR44591">
    <property type="entry name" value="STRESS RESPONSE REGULATOR PROTEIN 1"/>
    <property type="match status" value="1"/>
</dbReference>
<dbReference type="InterPro" id="IPR001789">
    <property type="entry name" value="Sig_transdc_resp-reg_receiver"/>
</dbReference>
<dbReference type="PROSITE" id="PS50110">
    <property type="entry name" value="RESPONSE_REGULATORY"/>
    <property type="match status" value="1"/>
</dbReference>
<evidence type="ECO:0000256" key="2">
    <source>
        <dbReference type="ARBA" id="ARBA00023012"/>
    </source>
</evidence>
<accession>A0ABM8UVZ8</accession>
<keyword evidence="1 3" id="KW-0597">Phosphoprotein</keyword>
<organism evidence="5 6">
    <name type="scientific">Dyadobacter linearis</name>
    <dbReference type="NCBI Taxonomy" id="2823330"/>
    <lineage>
        <taxon>Bacteria</taxon>
        <taxon>Pseudomonadati</taxon>
        <taxon>Bacteroidota</taxon>
        <taxon>Cytophagia</taxon>
        <taxon>Cytophagales</taxon>
        <taxon>Spirosomataceae</taxon>
        <taxon>Dyadobacter</taxon>
    </lineage>
</organism>
<dbReference type="Pfam" id="PF00072">
    <property type="entry name" value="Response_reg"/>
    <property type="match status" value="1"/>
</dbReference>
<proteinExistence type="predicted"/>
<dbReference type="Proteomes" id="UP000679725">
    <property type="component" value="Unassembled WGS sequence"/>
</dbReference>
<feature type="modified residue" description="4-aspartylphosphate" evidence="3">
    <location>
        <position position="60"/>
    </location>
</feature>
<dbReference type="Gene3D" id="3.40.50.2300">
    <property type="match status" value="1"/>
</dbReference>
<name>A0ABM8UVZ8_9BACT</name>
<evidence type="ECO:0000313" key="6">
    <source>
        <dbReference type="Proteomes" id="UP000679725"/>
    </source>
</evidence>
<dbReference type="RefSeq" id="WP_215235792.1">
    <property type="nucleotide sequence ID" value="NZ_CAJRAU010000007.1"/>
</dbReference>
<sequence>MSNKGLFVMIDDDTDDHEIFKMALDDLGRSVDCLFFSDCESAIRYFSKPAASTPGYVFIDLSLPRIAGDRCLQELQKLKEFDHPCIVVYSTSIPKEWQSRLSNLGVDKFIEKTFSVPTLVDEIRHLTEAD</sequence>
<gene>
    <name evidence="5" type="ORF">DYBT9623_04527</name>
</gene>
<feature type="domain" description="Response regulatory" evidence="4">
    <location>
        <begin position="6"/>
        <end position="127"/>
    </location>
</feature>
<reference evidence="5 6" key="1">
    <citation type="submission" date="2021-04" db="EMBL/GenBank/DDBJ databases">
        <authorList>
            <person name="Rodrigo-Torres L."/>
            <person name="Arahal R. D."/>
            <person name="Lucena T."/>
        </authorList>
    </citation>
    <scope>NUCLEOTIDE SEQUENCE [LARGE SCALE GENOMIC DNA]</scope>
    <source>
        <strain evidence="5 6">CECT 9623</strain>
    </source>
</reference>
<evidence type="ECO:0000256" key="3">
    <source>
        <dbReference type="PROSITE-ProRule" id="PRU00169"/>
    </source>
</evidence>
<dbReference type="PANTHER" id="PTHR44591:SF14">
    <property type="entry name" value="PROTEIN PILG"/>
    <property type="match status" value="1"/>
</dbReference>
<evidence type="ECO:0000259" key="4">
    <source>
        <dbReference type="PROSITE" id="PS50110"/>
    </source>
</evidence>
<keyword evidence="6" id="KW-1185">Reference proteome</keyword>
<protein>
    <recommendedName>
        <fullName evidence="4">Response regulatory domain-containing protein</fullName>
    </recommendedName>
</protein>